<dbReference type="Proteomes" id="UP000827724">
    <property type="component" value="Unassembled WGS sequence"/>
</dbReference>
<comment type="caution">
    <text evidence="2">The sequence shown here is derived from an EMBL/GenBank/DDBJ whole genome shotgun (WGS) entry which is preliminary data.</text>
</comment>
<feature type="transmembrane region" description="Helical" evidence="1">
    <location>
        <begin position="203"/>
        <end position="224"/>
    </location>
</feature>
<keyword evidence="3" id="KW-1185">Reference proteome</keyword>
<evidence type="ECO:0000313" key="2">
    <source>
        <dbReference type="EMBL" id="KAH6610042.1"/>
    </source>
</evidence>
<protein>
    <submittedName>
        <fullName evidence="2">Uncharacterized protein</fullName>
    </submittedName>
</protein>
<evidence type="ECO:0000256" key="1">
    <source>
        <dbReference type="SAM" id="Phobius"/>
    </source>
</evidence>
<feature type="transmembrane region" description="Helical" evidence="1">
    <location>
        <begin position="72"/>
        <end position="90"/>
    </location>
</feature>
<dbReference type="EMBL" id="JAIWOZ010000001">
    <property type="protein sequence ID" value="KAH6610042.1"/>
    <property type="molecule type" value="Genomic_DNA"/>
</dbReference>
<gene>
    <name evidence="2" type="ORF">Trco_000062</name>
</gene>
<keyword evidence="1" id="KW-0812">Transmembrane</keyword>
<organism evidence="2 3">
    <name type="scientific">Trichoderma cornu-damae</name>
    <dbReference type="NCBI Taxonomy" id="654480"/>
    <lineage>
        <taxon>Eukaryota</taxon>
        <taxon>Fungi</taxon>
        <taxon>Dikarya</taxon>
        <taxon>Ascomycota</taxon>
        <taxon>Pezizomycotina</taxon>
        <taxon>Sordariomycetes</taxon>
        <taxon>Hypocreomycetidae</taxon>
        <taxon>Hypocreales</taxon>
        <taxon>Hypocreaceae</taxon>
        <taxon>Trichoderma</taxon>
    </lineage>
</organism>
<reference evidence="2" key="1">
    <citation type="submission" date="2021-08" db="EMBL/GenBank/DDBJ databases">
        <title>Chromosome-Level Trichoderma cornu-damae using Hi-C Data.</title>
        <authorList>
            <person name="Kim C.S."/>
        </authorList>
    </citation>
    <scope>NUCLEOTIDE SEQUENCE</scope>
    <source>
        <strain evidence="2">KA19-0412C</strain>
    </source>
</reference>
<name>A0A9P8TZG9_9HYPO</name>
<evidence type="ECO:0000313" key="3">
    <source>
        <dbReference type="Proteomes" id="UP000827724"/>
    </source>
</evidence>
<dbReference type="OrthoDB" id="5293596at2759"/>
<feature type="transmembrane region" description="Helical" evidence="1">
    <location>
        <begin position="236"/>
        <end position="265"/>
    </location>
</feature>
<keyword evidence="1" id="KW-1133">Transmembrane helix</keyword>
<feature type="transmembrane region" description="Helical" evidence="1">
    <location>
        <begin position="277"/>
        <end position="299"/>
    </location>
</feature>
<proteinExistence type="predicted"/>
<sequence>MDSTPLLGASSGTIILQDHPVFLRVSHSPWRFIPQNVLVFFRGLILAYLIATAIIVANYELTVDPNLTNWRLLFDFALISGVMVLLYYMITFSWTFTHLYYPDAEDIDGGIEWCIISIMSLPRNLASLRKQVYFTVFYTATVVFSFMNTFLYWFITRPHDLETSSIAITGQGNPGKGEMWDEAPRPLADAPFSDVFGQGWLKAFSIVNLYGVTSIIMVIEILLLNSIKRPLAIGAYILGVMILAGLYLGWATIGHAATGVYAFFWLDKAVVGSQEAVTAYCIGFVLLAPLAFVFMQGYVSLRESLTQRRTILQEAALLQA</sequence>
<feature type="transmembrane region" description="Helical" evidence="1">
    <location>
        <begin position="133"/>
        <end position="155"/>
    </location>
</feature>
<accession>A0A9P8TZG9</accession>
<feature type="transmembrane region" description="Helical" evidence="1">
    <location>
        <begin position="110"/>
        <end position="126"/>
    </location>
</feature>
<keyword evidence="1" id="KW-0472">Membrane</keyword>
<dbReference type="AlphaFoldDB" id="A0A9P8TZG9"/>
<feature type="transmembrane region" description="Helical" evidence="1">
    <location>
        <begin position="39"/>
        <end position="60"/>
    </location>
</feature>